<keyword evidence="3" id="KW-0489">Methyltransferase</keyword>
<dbReference type="InterPro" id="IPR013216">
    <property type="entry name" value="Methyltransf_11"/>
</dbReference>
<evidence type="ECO:0000259" key="2">
    <source>
        <dbReference type="Pfam" id="PF08241"/>
    </source>
</evidence>
<dbReference type="PANTHER" id="PTHR43591">
    <property type="entry name" value="METHYLTRANSFERASE"/>
    <property type="match status" value="1"/>
</dbReference>
<dbReference type="GO" id="GO:0008757">
    <property type="term" value="F:S-adenosylmethionine-dependent methyltransferase activity"/>
    <property type="evidence" value="ECO:0007669"/>
    <property type="project" value="InterPro"/>
</dbReference>
<keyword evidence="1" id="KW-0474">Menaquinone biosynthesis</keyword>
<dbReference type="OrthoDB" id="9795634at2"/>
<keyword evidence="3" id="KW-0808">Transferase</keyword>
<dbReference type="CDD" id="cd02440">
    <property type="entry name" value="AdoMet_MTases"/>
    <property type="match status" value="1"/>
</dbReference>
<dbReference type="GO" id="GO:0009234">
    <property type="term" value="P:menaquinone biosynthetic process"/>
    <property type="evidence" value="ECO:0007669"/>
    <property type="project" value="UniProtKB-KW"/>
</dbReference>
<accession>A0A4U3L250</accession>
<dbReference type="AlphaFoldDB" id="A0A4U3L250"/>
<evidence type="ECO:0000313" key="3">
    <source>
        <dbReference type="EMBL" id="TKK69221.1"/>
    </source>
</evidence>
<comment type="caution">
    <text evidence="3">The sequence shown here is derived from an EMBL/GenBank/DDBJ whole genome shotgun (WGS) entry which is preliminary data.</text>
</comment>
<dbReference type="PROSITE" id="PS51608">
    <property type="entry name" value="SAM_MT_UBIE"/>
    <property type="match status" value="1"/>
</dbReference>
<dbReference type="Proteomes" id="UP000305848">
    <property type="component" value="Unassembled WGS sequence"/>
</dbReference>
<sequence>MKTEHTQFAGSIPANYDKYMGPLFFEPYAIDLVQRIDTNKAKKVLEIACGTGRVTRHLIQHLLPDATLIATDLNAGMVAVAKQNIQHQNLQFAEADAQQLPFDNDSFDTVVCQFGFMFIPDKQKAFDEVYRVLKSGGKLLFSTWDKLENNELTLIIRNITAKYVDEAAADFYNVPFSFYDQQTIESLLKKAGFSDIHIEAVSKEGIYGTPYDAAKGLILGTPAFKIIANKDPNAPEKLVEIAGKELTEMFGEETFKTTLSAVVYEAVK</sequence>
<evidence type="ECO:0000313" key="4">
    <source>
        <dbReference type="Proteomes" id="UP000305848"/>
    </source>
</evidence>
<dbReference type="SUPFAM" id="SSF53335">
    <property type="entry name" value="S-adenosyl-L-methionine-dependent methyltransferases"/>
    <property type="match status" value="1"/>
</dbReference>
<dbReference type="InterPro" id="IPR029063">
    <property type="entry name" value="SAM-dependent_MTases_sf"/>
</dbReference>
<dbReference type="GO" id="GO:0032259">
    <property type="term" value="P:methylation"/>
    <property type="evidence" value="ECO:0007669"/>
    <property type="project" value="UniProtKB-KW"/>
</dbReference>
<name>A0A4U3L250_9BACT</name>
<dbReference type="InterPro" id="IPR004033">
    <property type="entry name" value="UbiE/COQ5_MeTrFase"/>
</dbReference>
<protein>
    <submittedName>
        <fullName evidence="3">Methyltransferase domain-containing protein</fullName>
    </submittedName>
</protein>
<dbReference type="EMBL" id="SZQL01000005">
    <property type="protein sequence ID" value="TKK69221.1"/>
    <property type="molecule type" value="Genomic_DNA"/>
</dbReference>
<reference evidence="3 4" key="1">
    <citation type="submission" date="2019-05" db="EMBL/GenBank/DDBJ databases">
        <title>Panacibacter sp. strain 17mud1-8 Genome sequencing and assembly.</title>
        <authorList>
            <person name="Chhetri G."/>
        </authorList>
    </citation>
    <scope>NUCLEOTIDE SEQUENCE [LARGE SCALE GENOMIC DNA]</scope>
    <source>
        <strain evidence="3 4">17mud1-8</strain>
    </source>
</reference>
<dbReference type="RefSeq" id="WP_137261216.1">
    <property type="nucleotide sequence ID" value="NZ_SZQL01000005.1"/>
</dbReference>
<dbReference type="Gene3D" id="3.40.50.150">
    <property type="entry name" value="Vaccinia Virus protein VP39"/>
    <property type="match status" value="1"/>
</dbReference>
<proteinExistence type="predicted"/>
<dbReference type="Pfam" id="PF08241">
    <property type="entry name" value="Methyltransf_11"/>
    <property type="match status" value="1"/>
</dbReference>
<gene>
    <name evidence="3" type="ORF">FC093_07850</name>
</gene>
<feature type="domain" description="Methyltransferase type 11" evidence="2">
    <location>
        <begin position="45"/>
        <end position="141"/>
    </location>
</feature>
<keyword evidence="4" id="KW-1185">Reference proteome</keyword>
<organism evidence="3 4">
    <name type="scientific">Ilyomonas limi</name>
    <dbReference type="NCBI Taxonomy" id="2575867"/>
    <lineage>
        <taxon>Bacteria</taxon>
        <taxon>Pseudomonadati</taxon>
        <taxon>Bacteroidota</taxon>
        <taxon>Chitinophagia</taxon>
        <taxon>Chitinophagales</taxon>
        <taxon>Chitinophagaceae</taxon>
        <taxon>Ilyomonas</taxon>
    </lineage>
</organism>
<evidence type="ECO:0000256" key="1">
    <source>
        <dbReference type="ARBA" id="ARBA00022428"/>
    </source>
</evidence>